<comment type="subcellular location">
    <subcellularLocation>
        <location evidence="1">Membrane</location>
        <topology evidence="1">Single-pass membrane protein</topology>
    </subcellularLocation>
</comment>
<dbReference type="InterPro" id="IPR000983">
    <property type="entry name" value="Bac_GSPG_pilin"/>
</dbReference>
<keyword evidence="3" id="KW-0812">Transmembrane</keyword>
<dbReference type="SUPFAM" id="SSF54523">
    <property type="entry name" value="Pili subunits"/>
    <property type="match status" value="1"/>
</dbReference>
<organism evidence="6 7">
    <name type="scientific">Lentisphaera araneosa HTCC2155</name>
    <dbReference type="NCBI Taxonomy" id="313628"/>
    <lineage>
        <taxon>Bacteria</taxon>
        <taxon>Pseudomonadati</taxon>
        <taxon>Lentisphaerota</taxon>
        <taxon>Lentisphaeria</taxon>
        <taxon>Lentisphaerales</taxon>
        <taxon>Lentisphaeraceae</taxon>
        <taxon>Lentisphaera</taxon>
    </lineage>
</organism>
<dbReference type="PRINTS" id="PR00813">
    <property type="entry name" value="BCTERIALGSPG"/>
</dbReference>
<comment type="caution">
    <text evidence="6">The sequence shown here is derived from an EMBL/GenBank/DDBJ whole genome shotgun (WGS) entry which is preliminary data.</text>
</comment>
<dbReference type="STRING" id="313628.LNTAR_11091"/>
<dbReference type="GO" id="GO:0015627">
    <property type="term" value="C:type II protein secretion system complex"/>
    <property type="evidence" value="ECO:0007669"/>
    <property type="project" value="InterPro"/>
</dbReference>
<dbReference type="Proteomes" id="UP000004947">
    <property type="component" value="Unassembled WGS sequence"/>
</dbReference>
<dbReference type="EMBL" id="ABCK01000005">
    <property type="protein sequence ID" value="EDM28457.1"/>
    <property type="molecule type" value="Genomic_DNA"/>
</dbReference>
<dbReference type="Gene3D" id="3.30.700.10">
    <property type="entry name" value="Glycoprotein, Type 4 Pilin"/>
    <property type="match status" value="1"/>
</dbReference>
<protein>
    <submittedName>
        <fullName evidence="6">Uncharacterized protein</fullName>
    </submittedName>
</protein>
<dbReference type="PANTHER" id="PTHR30093:SF44">
    <property type="entry name" value="TYPE II SECRETION SYSTEM CORE PROTEIN G"/>
    <property type="match status" value="1"/>
</dbReference>
<evidence type="ECO:0000313" key="7">
    <source>
        <dbReference type="Proteomes" id="UP000004947"/>
    </source>
</evidence>
<evidence type="ECO:0000256" key="1">
    <source>
        <dbReference type="ARBA" id="ARBA00004167"/>
    </source>
</evidence>
<dbReference type="OrthoDB" id="9795612at2"/>
<keyword evidence="7" id="KW-1185">Reference proteome</keyword>
<evidence type="ECO:0000256" key="4">
    <source>
        <dbReference type="ARBA" id="ARBA00022989"/>
    </source>
</evidence>
<proteinExistence type="predicted"/>
<dbReference type="RefSeq" id="WP_007277897.1">
    <property type="nucleotide sequence ID" value="NZ_ABCK01000005.1"/>
</dbReference>
<dbReference type="NCBIfam" id="TIGR02532">
    <property type="entry name" value="IV_pilin_GFxxxE"/>
    <property type="match status" value="1"/>
</dbReference>
<evidence type="ECO:0000256" key="5">
    <source>
        <dbReference type="ARBA" id="ARBA00023136"/>
    </source>
</evidence>
<dbReference type="InterPro" id="IPR012902">
    <property type="entry name" value="N_methyl_site"/>
</dbReference>
<name>A6DJ21_9BACT</name>
<keyword evidence="2" id="KW-0488">Methylation</keyword>
<reference evidence="6 7" key="1">
    <citation type="journal article" date="2010" name="J. Bacteriol.">
        <title>Genome sequence of Lentisphaera araneosa HTCC2155T, the type species of the order Lentisphaerales in the phylum Lentisphaerae.</title>
        <authorList>
            <person name="Thrash J.C."/>
            <person name="Cho J.C."/>
            <person name="Vergin K.L."/>
            <person name="Morris R.M."/>
            <person name="Giovannoni S.J."/>
        </authorList>
    </citation>
    <scope>NUCLEOTIDE SEQUENCE [LARGE SCALE GENOMIC DNA]</scope>
    <source>
        <strain evidence="6 7">HTCC2155</strain>
    </source>
</reference>
<dbReference type="InterPro" id="IPR045584">
    <property type="entry name" value="Pilin-like"/>
</dbReference>
<dbReference type="GO" id="GO:0015628">
    <property type="term" value="P:protein secretion by the type II secretion system"/>
    <property type="evidence" value="ECO:0007669"/>
    <property type="project" value="InterPro"/>
</dbReference>
<keyword evidence="5" id="KW-0472">Membrane</keyword>
<evidence type="ECO:0000256" key="3">
    <source>
        <dbReference type="ARBA" id="ARBA00022692"/>
    </source>
</evidence>
<evidence type="ECO:0000256" key="2">
    <source>
        <dbReference type="ARBA" id="ARBA00022481"/>
    </source>
</evidence>
<dbReference type="PANTHER" id="PTHR30093">
    <property type="entry name" value="GENERAL SECRETION PATHWAY PROTEIN G"/>
    <property type="match status" value="1"/>
</dbReference>
<keyword evidence="4" id="KW-1133">Transmembrane helix</keyword>
<sequence>MKKFTLIELLVVIAIIGILASLLLPSLGKARGKSKAVVCLNNLKSLNYAFFLYADDNEGHVPASPNVNTPWDDLLISYDGQNRTPDGGGGYKYEVYGNSLKLYQCPENDYKKESNGKINRSYSINAGVDKSVLWWGQPGISMSGWWTENALGPSTLEPWSMKLSEINDSATAIMLNELDTDFGGDFILGYNGSAAKTSSGISDHIQNNPTKHIKAYSQNFLFADGHVSLMSLQSLAGDSGVDMFSISNANGTYFDCQD</sequence>
<accession>A6DJ21</accession>
<evidence type="ECO:0000313" key="6">
    <source>
        <dbReference type="EMBL" id="EDM28457.1"/>
    </source>
</evidence>
<dbReference type="AlphaFoldDB" id="A6DJ21"/>
<dbReference type="eggNOG" id="COG2165">
    <property type="taxonomic scope" value="Bacteria"/>
</dbReference>
<dbReference type="GO" id="GO:0016020">
    <property type="term" value="C:membrane"/>
    <property type="evidence" value="ECO:0007669"/>
    <property type="project" value="UniProtKB-SubCell"/>
</dbReference>
<gene>
    <name evidence="6" type="ORF">LNTAR_11091</name>
</gene>